<dbReference type="AlphaFoldDB" id="A0A5C7FXT7"/>
<reference evidence="5 6" key="1">
    <citation type="submission" date="2019-08" db="EMBL/GenBank/DDBJ databases">
        <title>Lewinella sp. strain SSH13 Genome sequencing and assembly.</title>
        <authorList>
            <person name="Kim I."/>
        </authorList>
    </citation>
    <scope>NUCLEOTIDE SEQUENCE [LARGE SCALE GENOMIC DNA]</scope>
    <source>
        <strain evidence="5 6">SSH13</strain>
    </source>
</reference>
<dbReference type="GO" id="GO:0043565">
    <property type="term" value="F:sequence-specific DNA binding"/>
    <property type="evidence" value="ECO:0007669"/>
    <property type="project" value="InterPro"/>
</dbReference>
<evidence type="ECO:0000256" key="1">
    <source>
        <dbReference type="ARBA" id="ARBA00023015"/>
    </source>
</evidence>
<evidence type="ECO:0000313" key="5">
    <source>
        <dbReference type="EMBL" id="TXF89808.1"/>
    </source>
</evidence>
<evidence type="ECO:0000256" key="2">
    <source>
        <dbReference type="ARBA" id="ARBA00023125"/>
    </source>
</evidence>
<dbReference type="PANTHER" id="PTHR43280">
    <property type="entry name" value="ARAC-FAMILY TRANSCRIPTIONAL REGULATOR"/>
    <property type="match status" value="1"/>
</dbReference>
<dbReference type="GO" id="GO:0003700">
    <property type="term" value="F:DNA-binding transcription factor activity"/>
    <property type="evidence" value="ECO:0007669"/>
    <property type="project" value="InterPro"/>
</dbReference>
<dbReference type="EMBL" id="VOXD01000011">
    <property type="protein sequence ID" value="TXF89808.1"/>
    <property type="molecule type" value="Genomic_DNA"/>
</dbReference>
<dbReference type="InterPro" id="IPR009057">
    <property type="entry name" value="Homeodomain-like_sf"/>
</dbReference>
<dbReference type="Pfam" id="PF02311">
    <property type="entry name" value="AraC_binding"/>
    <property type="match status" value="1"/>
</dbReference>
<dbReference type="InterPro" id="IPR018060">
    <property type="entry name" value="HTH_AraC"/>
</dbReference>
<evidence type="ECO:0000259" key="4">
    <source>
        <dbReference type="PROSITE" id="PS01124"/>
    </source>
</evidence>
<dbReference type="SUPFAM" id="SSF46689">
    <property type="entry name" value="Homeodomain-like"/>
    <property type="match status" value="1"/>
</dbReference>
<dbReference type="OrthoDB" id="1096411at2"/>
<sequence length="292" mass="34270">MEEEIPKILFNTSQSLQIEVMTFEQLFRKISQSKDHNPFAPHKIEFYLVLVVTEGSYTHFVDFNDYALAPGSAIFIAKNQVHHFTEKLTEAEGYGIIFSSTFMEEYYLLSGNRKFNRLFNYHIESPVIRTNEPEENVFSEIADHLYREFKFPNSFAKAEMLRTLLHVLLLKAERTKEMYSGRGAKKQWLEIFNSFKDLLETDYEFTRNSRAYASKLLISYKFLNDVVKQLTGKTVKAFIDDFVTMEIKRYLVSTSLSVKEISYRTGFEDSANMVKFFKRNAQTTPLKFRRAV</sequence>
<dbReference type="InterPro" id="IPR014710">
    <property type="entry name" value="RmlC-like_jellyroll"/>
</dbReference>
<dbReference type="RefSeq" id="WP_147930401.1">
    <property type="nucleotide sequence ID" value="NZ_VOXD01000011.1"/>
</dbReference>
<dbReference type="Gene3D" id="1.10.10.60">
    <property type="entry name" value="Homeodomain-like"/>
    <property type="match status" value="1"/>
</dbReference>
<keyword evidence="3" id="KW-0804">Transcription</keyword>
<keyword evidence="2" id="KW-0238">DNA-binding</keyword>
<name>A0A5C7FXT7_9BACT</name>
<gene>
    <name evidence="5" type="ORF">FUA23_08975</name>
</gene>
<comment type="caution">
    <text evidence="5">The sequence shown here is derived from an EMBL/GenBank/DDBJ whole genome shotgun (WGS) entry which is preliminary data.</text>
</comment>
<dbReference type="PROSITE" id="PS01124">
    <property type="entry name" value="HTH_ARAC_FAMILY_2"/>
    <property type="match status" value="1"/>
</dbReference>
<feature type="domain" description="HTH araC/xylS-type" evidence="4">
    <location>
        <begin position="193"/>
        <end position="291"/>
    </location>
</feature>
<dbReference type="Pfam" id="PF12833">
    <property type="entry name" value="HTH_18"/>
    <property type="match status" value="1"/>
</dbReference>
<protein>
    <submittedName>
        <fullName evidence="5">AraC family transcriptional regulator</fullName>
    </submittedName>
</protein>
<organism evidence="5 6">
    <name type="scientific">Neolewinella aurantiaca</name>
    <dbReference type="NCBI Taxonomy" id="2602767"/>
    <lineage>
        <taxon>Bacteria</taxon>
        <taxon>Pseudomonadati</taxon>
        <taxon>Bacteroidota</taxon>
        <taxon>Saprospiria</taxon>
        <taxon>Saprospirales</taxon>
        <taxon>Lewinellaceae</taxon>
        <taxon>Neolewinella</taxon>
    </lineage>
</organism>
<dbReference type="PANTHER" id="PTHR43280:SF32">
    <property type="entry name" value="TRANSCRIPTIONAL REGULATORY PROTEIN"/>
    <property type="match status" value="1"/>
</dbReference>
<keyword evidence="6" id="KW-1185">Reference proteome</keyword>
<dbReference type="InterPro" id="IPR037923">
    <property type="entry name" value="HTH-like"/>
</dbReference>
<dbReference type="Proteomes" id="UP000321907">
    <property type="component" value="Unassembled WGS sequence"/>
</dbReference>
<dbReference type="Gene3D" id="2.60.120.10">
    <property type="entry name" value="Jelly Rolls"/>
    <property type="match status" value="1"/>
</dbReference>
<evidence type="ECO:0000256" key="3">
    <source>
        <dbReference type="ARBA" id="ARBA00023163"/>
    </source>
</evidence>
<dbReference type="SUPFAM" id="SSF51215">
    <property type="entry name" value="Regulatory protein AraC"/>
    <property type="match status" value="1"/>
</dbReference>
<accession>A0A5C7FXT7</accession>
<keyword evidence="1" id="KW-0805">Transcription regulation</keyword>
<dbReference type="InterPro" id="IPR003313">
    <property type="entry name" value="AraC-bd"/>
</dbReference>
<evidence type="ECO:0000313" key="6">
    <source>
        <dbReference type="Proteomes" id="UP000321907"/>
    </source>
</evidence>
<dbReference type="SMART" id="SM00342">
    <property type="entry name" value="HTH_ARAC"/>
    <property type="match status" value="1"/>
</dbReference>
<proteinExistence type="predicted"/>